<dbReference type="InterPro" id="IPR032466">
    <property type="entry name" value="Metal_Hydrolase"/>
</dbReference>
<sequence>MKYFKLLLSLLLIISIDTYGSDTLIKNGTIHTGDGTRAFIGDIYIKNGVINSIGNIDIEASTIIDATGKIITPGFIAPITAVGIIEIGSLDVTRDDEADYLNMGFSIFRAFNANSTLIPWNRSNGLTSVITLPQQASMPLAGMGSFFVLDGEMNVSGMKDMVMLGKIGASSGSRSEDLDILENLISLGKLVRNKNYEKVLELPMAEFFELHPQDIEALDKVANKNLPLIIETNRASDIKHLIDIKNKYDINLILAGVEDAPLVVDELKESGIPVIINPMDNIPNSFDELSSSLELAAILNKTGVTIMFDSSRSHNYYLMRQGAGNAVAYGMNYEDAISGLSKTVADVFGIKGRGSLVKGNFADVVIWESDPLEPASVPLYVLIEGKEMDLVTRSSRLKDRYIEKLIQN</sequence>
<dbReference type="EMBL" id="JADHSG010000001">
    <property type="protein sequence ID" value="MBL6902804.1"/>
    <property type="molecule type" value="Genomic_DNA"/>
</dbReference>
<comment type="caution">
    <text evidence="2">The sequence shown here is derived from an EMBL/GenBank/DDBJ whole genome shotgun (WGS) entry which is preliminary data.</text>
</comment>
<dbReference type="GO" id="GO:0016810">
    <property type="term" value="F:hydrolase activity, acting on carbon-nitrogen (but not peptide) bonds"/>
    <property type="evidence" value="ECO:0007669"/>
    <property type="project" value="InterPro"/>
</dbReference>
<reference evidence="2" key="1">
    <citation type="submission" date="2020-10" db="EMBL/GenBank/DDBJ databases">
        <title>Microbiome of the Black Sea water column analyzed by genome centric metagenomics.</title>
        <authorList>
            <person name="Cabello-Yeves P.J."/>
            <person name="Callieri C."/>
            <person name="Picazo A."/>
            <person name="Mehrshad M."/>
            <person name="Haro-Moreno J.M."/>
            <person name="Roda-Garcia J."/>
            <person name="Dzembekova N."/>
            <person name="Slabakova V."/>
            <person name="Slabakova N."/>
            <person name="Moncheva S."/>
            <person name="Rodriguez-Valera F."/>
        </authorList>
    </citation>
    <scope>NUCLEOTIDE SEQUENCE</scope>
    <source>
        <strain evidence="2">BS30m-G43</strain>
    </source>
</reference>
<keyword evidence="1" id="KW-0732">Signal</keyword>
<dbReference type="PANTHER" id="PTHR11647">
    <property type="entry name" value="HYDRANTOINASE/DIHYDROPYRIMIDINASE FAMILY MEMBER"/>
    <property type="match status" value="1"/>
</dbReference>
<evidence type="ECO:0000256" key="1">
    <source>
        <dbReference type="SAM" id="SignalP"/>
    </source>
</evidence>
<feature type="signal peptide" evidence="1">
    <location>
        <begin position="1"/>
        <end position="20"/>
    </location>
</feature>
<protein>
    <submittedName>
        <fullName evidence="2">Amidohydrolase</fullName>
    </submittedName>
</protein>
<dbReference type="Gene3D" id="2.30.40.10">
    <property type="entry name" value="Urease, subunit C, domain 1"/>
    <property type="match status" value="1"/>
</dbReference>
<feature type="chain" id="PRO_5037644174" evidence="1">
    <location>
        <begin position="21"/>
        <end position="408"/>
    </location>
</feature>
<dbReference type="Proteomes" id="UP000705230">
    <property type="component" value="Unassembled WGS sequence"/>
</dbReference>
<name>A0A937M140_9GAMM</name>
<dbReference type="SUPFAM" id="SSF51556">
    <property type="entry name" value="Metallo-dependent hydrolases"/>
    <property type="match status" value="1"/>
</dbReference>
<gene>
    <name evidence="2" type="ORF">ISR29_01205</name>
</gene>
<organism evidence="2 3">
    <name type="scientific">SAR86 cluster bacterium</name>
    <dbReference type="NCBI Taxonomy" id="2030880"/>
    <lineage>
        <taxon>Bacteria</taxon>
        <taxon>Pseudomonadati</taxon>
        <taxon>Pseudomonadota</taxon>
        <taxon>Gammaproteobacteria</taxon>
        <taxon>SAR86 cluster</taxon>
    </lineage>
</organism>
<dbReference type="AlphaFoldDB" id="A0A937M140"/>
<dbReference type="PANTHER" id="PTHR11647:SF1">
    <property type="entry name" value="COLLAPSIN RESPONSE MEDIATOR PROTEIN"/>
    <property type="match status" value="1"/>
</dbReference>
<evidence type="ECO:0000313" key="2">
    <source>
        <dbReference type="EMBL" id="MBL6902804.1"/>
    </source>
</evidence>
<proteinExistence type="predicted"/>
<dbReference type="InterPro" id="IPR050378">
    <property type="entry name" value="Metallo-dep_Hydrolases_sf"/>
</dbReference>
<accession>A0A937M140</accession>
<evidence type="ECO:0000313" key="3">
    <source>
        <dbReference type="Proteomes" id="UP000705230"/>
    </source>
</evidence>
<dbReference type="InterPro" id="IPR011059">
    <property type="entry name" value="Metal-dep_hydrolase_composite"/>
</dbReference>
<dbReference type="SUPFAM" id="SSF51338">
    <property type="entry name" value="Composite domain of metallo-dependent hydrolases"/>
    <property type="match status" value="1"/>
</dbReference>
<dbReference type="Gene3D" id="3.20.20.140">
    <property type="entry name" value="Metal-dependent hydrolases"/>
    <property type="match status" value="1"/>
</dbReference>